<name>A0A8S9RCK7_BRACR</name>
<evidence type="ECO:0000313" key="2">
    <source>
        <dbReference type="EMBL" id="KAF3570531.1"/>
    </source>
</evidence>
<dbReference type="Proteomes" id="UP000712600">
    <property type="component" value="Unassembled WGS sequence"/>
</dbReference>
<dbReference type="AlphaFoldDB" id="A0A8S9RCK7"/>
<comment type="caution">
    <text evidence="2">The sequence shown here is derived from an EMBL/GenBank/DDBJ whole genome shotgun (WGS) entry which is preliminary data.</text>
</comment>
<feature type="region of interest" description="Disordered" evidence="1">
    <location>
        <begin position="1"/>
        <end position="28"/>
    </location>
</feature>
<feature type="region of interest" description="Disordered" evidence="1">
    <location>
        <begin position="49"/>
        <end position="73"/>
    </location>
</feature>
<evidence type="ECO:0000313" key="3">
    <source>
        <dbReference type="Proteomes" id="UP000712600"/>
    </source>
</evidence>
<sequence length="73" mass="8141">MKGQRGATKNSEGASRDPKRITQVNHPIQRAPAKITVLQWKETMTETIGLGGQWKREGMELNPTREGKTPLVT</sequence>
<feature type="compositionally biased region" description="Basic and acidic residues" evidence="1">
    <location>
        <begin position="54"/>
        <end position="73"/>
    </location>
</feature>
<dbReference type="EMBL" id="QGKX02000095">
    <property type="protein sequence ID" value="KAF3570531.1"/>
    <property type="molecule type" value="Genomic_DNA"/>
</dbReference>
<organism evidence="2 3">
    <name type="scientific">Brassica cretica</name>
    <name type="common">Mustard</name>
    <dbReference type="NCBI Taxonomy" id="69181"/>
    <lineage>
        <taxon>Eukaryota</taxon>
        <taxon>Viridiplantae</taxon>
        <taxon>Streptophyta</taxon>
        <taxon>Embryophyta</taxon>
        <taxon>Tracheophyta</taxon>
        <taxon>Spermatophyta</taxon>
        <taxon>Magnoliopsida</taxon>
        <taxon>eudicotyledons</taxon>
        <taxon>Gunneridae</taxon>
        <taxon>Pentapetalae</taxon>
        <taxon>rosids</taxon>
        <taxon>malvids</taxon>
        <taxon>Brassicales</taxon>
        <taxon>Brassicaceae</taxon>
        <taxon>Brassiceae</taxon>
        <taxon>Brassica</taxon>
    </lineage>
</organism>
<accession>A0A8S9RCK7</accession>
<protein>
    <submittedName>
        <fullName evidence="2">Uncharacterized protein</fullName>
    </submittedName>
</protein>
<gene>
    <name evidence="2" type="ORF">F2Q69_00061481</name>
</gene>
<evidence type="ECO:0000256" key="1">
    <source>
        <dbReference type="SAM" id="MobiDB-lite"/>
    </source>
</evidence>
<proteinExistence type="predicted"/>
<reference evidence="2" key="1">
    <citation type="submission" date="2019-12" db="EMBL/GenBank/DDBJ databases">
        <title>Genome sequencing and annotation of Brassica cretica.</title>
        <authorList>
            <person name="Studholme D.J."/>
            <person name="Sarris P."/>
        </authorList>
    </citation>
    <scope>NUCLEOTIDE SEQUENCE</scope>
    <source>
        <strain evidence="2">PFS-109/04</strain>
        <tissue evidence="2">Leaf</tissue>
    </source>
</reference>